<accession>X1LAK7</accession>
<evidence type="ECO:0000256" key="1">
    <source>
        <dbReference type="SAM" id="Coils"/>
    </source>
</evidence>
<sequence length="97" mass="11227">AEEKAEKLKQEAKIQGQKLVNIEHENGEKEFAGLDNEKEKLLEEKLAQAKKSADKEIEKLQKEHETDIIKVKNSYKNNKDKSVKKVQEIILKWPSSL</sequence>
<dbReference type="Gene3D" id="1.20.5.2950">
    <property type="match status" value="1"/>
</dbReference>
<feature type="non-terminal residue" evidence="2">
    <location>
        <position position="1"/>
    </location>
</feature>
<comment type="caution">
    <text evidence="2">The sequence shown here is derived from an EMBL/GenBank/DDBJ whole genome shotgun (WGS) entry which is preliminary data.</text>
</comment>
<feature type="coiled-coil region" evidence="1">
    <location>
        <begin position="5"/>
        <end position="63"/>
    </location>
</feature>
<reference evidence="2" key="1">
    <citation type="journal article" date="2014" name="Front. Microbiol.">
        <title>High frequency of phylogenetically diverse reductive dehalogenase-homologous genes in deep subseafloor sedimentary metagenomes.</title>
        <authorList>
            <person name="Kawai M."/>
            <person name="Futagami T."/>
            <person name="Toyoda A."/>
            <person name="Takaki Y."/>
            <person name="Nishi S."/>
            <person name="Hori S."/>
            <person name="Arai W."/>
            <person name="Tsubouchi T."/>
            <person name="Morono Y."/>
            <person name="Uchiyama I."/>
            <person name="Ito T."/>
            <person name="Fujiyama A."/>
            <person name="Inagaki F."/>
            <person name="Takami H."/>
        </authorList>
    </citation>
    <scope>NUCLEOTIDE SEQUENCE</scope>
    <source>
        <strain evidence="2">Expedition CK06-06</strain>
    </source>
</reference>
<proteinExistence type="predicted"/>
<organism evidence="2">
    <name type="scientific">marine sediment metagenome</name>
    <dbReference type="NCBI Taxonomy" id="412755"/>
    <lineage>
        <taxon>unclassified sequences</taxon>
        <taxon>metagenomes</taxon>
        <taxon>ecological metagenomes</taxon>
    </lineage>
</organism>
<dbReference type="EMBL" id="BARV01004198">
    <property type="protein sequence ID" value="GAI16352.1"/>
    <property type="molecule type" value="Genomic_DNA"/>
</dbReference>
<gene>
    <name evidence="2" type="ORF">S06H3_09492</name>
</gene>
<keyword evidence="1" id="KW-0175">Coiled coil</keyword>
<name>X1LAK7_9ZZZZ</name>
<dbReference type="AlphaFoldDB" id="X1LAK7"/>
<protein>
    <submittedName>
        <fullName evidence="2">Uncharacterized protein</fullName>
    </submittedName>
</protein>
<evidence type="ECO:0000313" key="2">
    <source>
        <dbReference type="EMBL" id="GAI16352.1"/>
    </source>
</evidence>